<evidence type="ECO:0000313" key="1">
    <source>
        <dbReference type="EMBL" id="SFO66685.1"/>
    </source>
</evidence>
<proteinExistence type="predicted"/>
<reference evidence="2" key="1">
    <citation type="submission" date="2016-10" db="EMBL/GenBank/DDBJ databases">
        <authorList>
            <person name="Varghese N."/>
            <person name="Submissions S."/>
        </authorList>
    </citation>
    <scope>NUCLEOTIDE SEQUENCE [LARGE SCALE GENOMIC DNA]</scope>
    <source>
        <strain evidence="2">DSM 15282</strain>
    </source>
</reference>
<keyword evidence="2" id="KW-1185">Reference proteome</keyword>
<evidence type="ECO:0000313" key="2">
    <source>
        <dbReference type="Proteomes" id="UP000199564"/>
    </source>
</evidence>
<organism evidence="1 2">
    <name type="scientific">Algoriphagus ornithinivorans</name>
    <dbReference type="NCBI Taxonomy" id="226506"/>
    <lineage>
        <taxon>Bacteria</taxon>
        <taxon>Pseudomonadati</taxon>
        <taxon>Bacteroidota</taxon>
        <taxon>Cytophagia</taxon>
        <taxon>Cytophagales</taxon>
        <taxon>Cyclobacteriaceae</taxon>
        <taxon>Algoriphagus</taxon>
    </lineage>
</organism>
<gene>
    <name evidence="1" type="ORF">SAMN04488519_1113</name>
</gene>
<dbReference type="Proteomes" id="UP000199564">
    <property type="component" value="Unassembled WGS sequence"/>
</dbReference>
<sequence>MNMLDQLLKMADGPLQELLANSSVNAGPGAASAIESTLSSILQSKAKAGDLTAIKEMFSGNDTDPDSPVVQNLAGDLSSGLMDKLGIDSKQAMSIAMTALPFIMNFFNKRVNDAPMANNDIMNSVAKALQGGPGAGGADILGTLLSGGGKGGMDLGGLMGMGKGLFK</sequence>
<protein>
    <recommendedName>
        <fullName evidence="3">DUF937 domain-containing protein</fullName>
    </recommendedName>
</protein>
<dbReference type="EMBL" id="FOVW01000011">
    <property type="protein sequence ID" value="SFO66685.1"/>
    <property type="molecule type" value="Genomic_DNA"/>
</dbReference>
<evidence type="ECO:0008006" key="3">
    <source>
        <dbReference type="Google" id="ProtNLM"/>
    </source>
</evidence>
<name>A0A1I5J1J7_9BACT</name>
<accession>A0A1I5J1J7</accession>
<dbReference type="STRING" id="226506.SAMN04488519_1113"/>
<dbReference type="AlphaFoldDB" id="A0A1I5J1J7"/>